<proteinExistence type="predicted"/>
<protein>
    <submittedName>
        <fullName evidence="2">Uncharacterized protein</fullName>
    </submittedName>
</protein>
<name>A0AA88PBX9_9TELE</name>
<dbReference type="EMBL" id="JAUYZG010000020">
    <property type="protein sequence ID" value="KAK2876371.1"/>
    <property type="molecule type" value="Genomic_DNA"/>
</dbReference>
<evidence type="ECO:0000313" key="3">
    <source>
        <dbReference type="Proteomes" id="UP001187343"/>
    </source>
</evidence>
<dbReference type="AlphaFoldDB" id="A0AA88PBX9"/>
<evidence type="ECO:0000256" key="1">
    <source>
        <dbReference type="SAM" id="MobiDB-lite"/>
    </source>
</evidence>
<reference evidence="2" key="1">
    <citation type="submission" date="2023-08" db="EMBL/GenBank/DDBJ databases">
        <title>Chromosome-level Genome Assembly of mud carp (Cirrhinus molitorella).</title>
        <authorList>
            <person name="Liu H."/>
        </authorList>
    </citation>
    <scope>NUCLEOTIDE SEQUENCE</scope>
    <source>
        <strain evidence="2">Prfri</strain>
        <tissue evidence="2">Muscle</tissue>
    </source>
</reference>
<evidence type="ECO:0000313" key="2">
    <source>
        <dbReference type="EMBL" id="KAK2876371.1"/>
    </source>
</evidence>
<dbReference type="Proteomes" id="UP001187343">
    <property type="component" value="Unassembled WGS sequence"/>
</dbReference>
<organism evidence="2 3">
    <name type="scientific">Cirrhinus molitorella</name>
    <name type="common">mud carp</name>
    <dbReference type="NCBI Taxonomy" id="172907"/>
    <lineage>
        <taxon>Eukaryota</taxon>
        <taxon>Metazoa</taxon>
        <taxon>Chordata</taxon>
        <taxon>Craniata</taxon>
        <taxon>Vertebrata</taxon>
        <taxon>Euteleostomi</taxon>
        <taxon>Actinopterygii</taxon>
        <taxon>Neopterygii</taxon>
        <taxon>Teleostei</taxon>
        <taxon>Ostariophysi</taxon>
        <taxon>Cypriniformes</taxon>
        <taxon>Cyprinidae</taxon>
        <taxon>Labeoninae</taxon>
        <taxon>Labeonini</taxon>
        <taxon>Cirrhinus</taxon>
    </lineage>
</organism>
<comment type="caution">
    <text evidence="2">The sequence shown here is derived from an EMBL/GenBank/DDBJ whole genome shotgun (WGS) entry which is preliminary data.</text>
</comment>
<accession>A0AA88PBX9</accession>
<gene>
    <name evidence="2" type="ORF">Q8A67_020467</name>
</gene>
<keyword evidence="3" id="KW-1185">Reference proteome</keyword>
<feature type="region of interest" description="Disordered" evidence="1">
    <location>
        <begin position="77"/>
        <end position="98"/>
    </location>
</feature>
<sequence length="153" mass="16511">MCTWAAVSVSETARPQADRYILSVYVSLFPGFLGEFNFLVTQQTSQSYSGRPVVTAGQQQQRQGRNAAGGRVAADLVRGSGDEGSPISQGVGGSSLGRRSVAVSLWRDEEEREQAQEEGWARYLGLVPAEPGLWHAAFLKINTTVFPFSSPAC</sequence>